<reference evidence="1" key="1">
    <citation type="submission" date="2018-05" db="EMBL/GenBank/DDBJ databases">
        <authorList>
            <person name="Lanie J.A."/>
            <person name="Ng W.-L."/>
            <person name="Kazmierczak K.M."/>
            <person name="Andrzejewski T.M."/>
            <person name="Davidsen T.M."/>
            <person name="Wayne K.J."/>
            <person name="Tettelin H."/>
            <person name="Glass J.I."/>
            <person name="Rusch D."/>
            <person name="Podicherti R."/>
            <person name="Tsui H.-C.T."/>
            <person name="Winkler M.E."/>
        </authorList>
    </citation>
    <scope>NUCLEOTIDE SEQUENCE</scope>
</reference>
<proteinExistence type="predicted"/>
<dbReference type="AlphaFoldDB" id="A0A381YU17"/>
<sequence length="49" mass="5697">MVFHFKSVFSLVTLAEQALILNTITFFTDFELPGRLCLNRAFLLYVLNE</sequence>
<evidence type="ECO:0000313" key="1">
    <source>
        <dbReference type="EMBL" id="SVA80053.1"/>
    </source>
</evidence>
<gene>
    <name evidence="1" type="ORF">METZ01_LOCUS132907</name>
</gene>
<accession>A0A381YU17</accession>
<protein>
    <submittedName>
        <fullName evidence="1">Uncharacterized protein</fullName>
    </submittedName>
</protein>
<name>A0A381YU17_9ZZZZ</name>
<organism evidence="1">
    <name type="scientific">marine metagenome</name>
    <dbReference type="NCBI Taxonomy" id="408172"/>
    <lineage>
        <taxon>unclassified sequences</taxon>
        <taxon>metagenomes</taxon>
        <taxon>ecological metagenomes</taxon>
    </lineage>
</organism>
<dbReference type="EMBL" id="UINC01018969">
    <property type="protein sequence ID" value="SVA80053.1"/>
    <property type="molecule type" value="Genomic_DNA"/>
</dbReference>